<dbReference type="InterPro" id="IPR051803">
    <property type="entry name" value="TA_system_RelE-like_toxin"/>
</dbReference>
<dbReference type="KEGG" id="pstg:E8M01_07640"/>
<keyword evidence="5" id="KW-1185">Reference proteome</keyword>
<dbReference type="PANTHER" id="PTHR33755:SF6">
    <property type="entry name" value="PLASMID STABILIZATION SYSTEM PROTEIN"/>
    <property type="match status" value="1"/>
</dbReference>
<proteinExistence type="inferred from homology"/>
<keyword evidence="2" id="KW-1277">Toxin-antitoxin system</keyword>
<evidence type="ECO:0000256" key="2">
    <source>
        <dbReference type="ARBA" id="ARBA00022649"/>
    </source>
</evidence>
<dbReference type="InterPro" id="IPR035093">
    <property type="entry name" value="RelE/ParE_toxin_dom_sf"/>
</dbReference>
<dbReference type="OrthoDB" id="595470at2"/>
<feature type="compositionally biased region" description="Basic and acidic residues" evidence="3">
    <location>
        <begin position="94"/>
        <end position="103"/>
    </location>
</feature>
<gene>
    <name evidence="4" type="ORF">E8M01_07640</name>
</gene>
<accession>A0A4D7AZR7</accession>
<dbReference type="PANTHER" id="PTHR33755">
    <property type="entry name" value="TOXIN PARE1-RELATED"/>
    <property type="match status" value="1"/>
</dbReference>
<evidence type="ECO:0000313" key="4">
    <source>
        <dbReference type="EMBL" id="QCI64128.1"/>
    </source>
</evidence>
<dbReference type="InterPro" id="IPR007712">
    <property type="entry name" value="RelE/ParE_toxin"/>
</dbReference>
<organism evidence="4 5">
    <name type="scientific">Phreatobacter stygius</name>
    <dbReference type="NCBI Taxonomy" id="1940610"/>
    <lineage>
        <taxon>Bacteria</taxon>
        <taxon>Pseudomonadati</taxon>
        <taxon>Pseudomonadota</taxon>
        <taxon>Alphaproteobacteria</taxon>
        <taxon>Hyphomicrobiales</taxon>
        <taxon>Phreatobacteraceae</taxon>
        <taxon>Phreatobacter</taxon>
    </lineage>
</organism>
<reference evidence="4 5" key="1">
    <citation type="submission" date="2019-04" db="EMBL/GenBank/DDBJ databases">
        <title>Phreatobacter aquaticus sp. nov.</title>
        <authorList>
            <person name="Choi A."/>
        </authorList>
    </citation>
    <scope>NUCLEOTIDE SEQUENCE [LARGE SCALE GENOMIC DNA]</scope>
    <source>
        <strain evidence="4 5">KCTC 52518</strain>
    </source>
</reference>
<feature type="region of interest" description="Disordered" evidence="3">
    <location>
        <begin position="93"/>
        <end position="118"/>
    </location>
</feature>
<dbReference type="EMBL" id="CP039690">
    <property type="protein sequence ID" value="QCI64128.1"/>
    <property type="molecule type" value="Genomic_DNA"/>
</dbReference>
<sequence length="118" mass="13099">MRLFWTPEALDDRRAIYDYVEAANPSAALGLDELFSQKASGLLDHPGLGRPGRVAATRELVAHQNYILIYDTAGDLVRILRLLHVARQWPPARTVDEARRPDGEPGASSEIAKRDDPP</sequence>
<dbReference type="AlphaFoldDB" id="A0A4D7AZR7"/>
<dbReference type="Pfam" id="PF05016">
    <property type="entry name" value="ParE_toxin"/>
    <property type="match status" value="1"/>
</dbReference>
<evidence type="ECO:0000256" key="1">
    <source>
        <dbReference type="ARBA" id="ARBA00006226"/>
    </source>
</evidence>
<protein>
    <submittedName>
        <fullName evidence="4">Type II toxin-antitoxin system RelE/ParE family toxin</fullName>
    </submittedName>
</protein>
<dbReference type="Proteomes" id="UP000298781">
    <property type="component" value="Chromosome"/>
</dbReference>
<evidence type="ECO:0000313" key="5">
    <source>
        <dbReference type="Proteomes" id="UP000298781"/>
    </source>
</evidence>
<dbReference type="NCBIfam" id="TIGR02385">
    <property type="entry name" value="RelE_StbE"/>
    <property type="match status" value="1"/>
</dbReference>
<dbReference type="Gene3D" id="3.30.2310.20">
    <property type="entry name" value="RelE-like"/>
    <property type="match status" value="1"/>
</dbReference>
<comment type="similarity">
    <text evidence="1">Belongs to the RelE toxin family.</text>
</comment>
<evidence type="ECO:0000256" key="3">
    <source>
        <dbReference type="SAM" id="MobiDB-lite"/>
    </source>
</evidence>
<name>A0A4D7AZR7_9HYPH</name>